<reference evidence="1" key="1">
    <citation type="journal article" date="2015" name="Nature">
        <title>Complex archaea that bridge the gap between prokaryotes and eukaryotes.</title>
        <authorList>
            <person name="Spang A."/>
            <person name="Saw J.H."/>
            <person name="Jorgensen S.L."/>
            <person name="Zaremba-Niedzwiedzka K."/>
            <person name="Martijn J."/>
            <person name="Lind A.E."/>
            <person name="van Eijk R."/>
            <person name="Schleper C."/>
            <person name="Guy L."/>
            <person name="Ettema T.J."/>
        </authorList>
    </citation>
    <scope>NUCLEOTIDE SEQUENCE</scope>
</reference>
<dbReference type="AlphaFoldDB" id="A0A0F9SJ72"/>
<proteinExistence type="predicted"/>
<accession>A0A0F9SJ72</accession>
<gene>
    <name evidence="1" type="ORF">LCGC14_0844570</name>
</gene>
<protein>
    <submittedName>
        <fullName evidence="1">Uncharacterized protein</fullName>
    </submittedName>
</protein>
<comment type="caution">
    <text evidence="1">The sequence shown here is derived from an EMBL/GenBank/DDBJ whole genome shotgun (WGS) entry which is preliminary data.</text>
</comment>
<evidence type="ECO:0000313" key="1">
    <source>
        <dbReference type="EMBL" id="KKN29383.1"/>
    </source>
</evidence>
<dbReference type="EMBL" id="LAZR01002491">
    <property type="protein sequence ID" value="KKN29383.1"/>
    <property type="molecule type" value="Genomic_DNA"/>
</dbReference>
<dbReference type="Gene3D" id="3.30.420.240">
    <property type="match status" value="1"/>
</dbReference>
<organism evidence="1">
    <name type="scientific">marine sediment metagenome</name>
    <dbReference type="NCBI Taxonomy" id="412755"/>
    <lineage>
        <taxon>unclassified sequences</taxon>
        <taxon>metagenomes</taxon>
        <taxon>ecological metagenomes</taxon>
    </lineage>
</organism>
<sequence>MKKYELESIPENPGVDLVHIYKMPRPETLYSIGVDAATGVLADYTSLQVFSHRVPYEQVAWFHSNRTSTVEGSRIMVELGYFFNEAMLVIETRYPGNAYQDNALEKYMYPNLYSEETHLQQDIKYSKIFGIMTTEQSKALLINETKTLIEHKNYKGVYVPQIIFHDPFTLQSFTDYVYLEDKSKSGAISGCIDDPVMATMLAVRGCNQKPQEAEKRGEPIRMTEDQAHKSYLLKRHFSKIRQGVVV</sequence>
<name>A0A0F9SJ72_9ZZZZ</name>